<protein>
    <submittedName>
        <fullName evidence="8">ComEC/Rec2 family competence protein</fullName>
    </submittedName>
</protein>
<dbReference type="InterPro" id="IPR004477">
    <property type="entry name" value="ComEC_N"/>
</dbReference>
<evidence type="ECO:0000259" key="7">
    <source>
        <dbReference type="Pfam" id="PF03772"/>
    </source>
</evidence>
<feature type="transmembrane region" description="Helical" evidence="6">
    <location>
        <begin position="45"/>
        <end position="64"/>
    </location>
</feature>
<dbReference type="Pfam" id="PF03772">
    <property type="entry name" value="Competence"/>
    <property type="match status" value="1"/>
</dbReference>
<feature type="transmembrane region" description="Helical" evidence="6">
    <location>
        <begin position="416"/>
        <end position="441"/>
    </location>
</feature>
<evidence type="ECO:0000256" key="5">
    <source>
        <dbReference type="ARBA" id="ARBA00023136"/>
    </source>
</evidence>
<dbReference type="EMBL" id="SDOZ01000002">
    <property type="protein sequence ID" value="RXZ60891.1"/>
    <property type="molecule type" value="Genomic_DNA"/>
</dbReference>
<dbReference type="GO" id="GO:0005886">
    <property type="term" value="C:plasma membrane"/>
    <property type="evidence" value="ECO:0007669"/>
    <property type="project" value="UniProtKB-SubCell"/>
</dbReference>
<organism evidence="8 9">
    <name type="scientific">Candidatus Borkfalkia ceftriaxoniphila</name>
    <dbReference type="NCBI Taxonomy" id="2508949"/>
    <lineage>
        <taxon>Bacteria</taxon>
        <taxon>Bacillati</taxon>
        <taxon>Bacillota</taxon>
        <taxon>Clostridia</taxon>
        <taxon>Christensenellales</taxon>
        <taxon>Christensenellaceae</taxon>
        <taxon>Candidatus Borkfalkia</taxon>
    </lineage>
</organism>
<dbReference type="Proteomes" id="UP000291269">
    <property type="component" value="Unassembled WGS sequence"/>
</dbReference>
<feature type="transmembrane region" description="Helical" evidence="6">
    <location>
        <begin position="448"/>
        <end position="465"/>
    </location>
</feature>
<dbReference type="NCBIfam" id="TIGR00360">
    <property type="entry name" value="ComEC_N-term"/>
    <property type="match status" value="1"/>
</dbReference>
<evidence type="ECO:0000256" key="6">
    <source>
        <dbReference type="SAM" id="Phobius"/>
    </source>
</evidence>
<evidence type="ECO:0000256" key="2">
    <source>
        <dbReference type="ARBA" id="ARBA00022475"/>
    </source>
</evidence>
<feature type="transmembrane region" description="Helical" evidence="6">
    <location>
        <begin position="385"/>
        <end position="404"/>
    </location>
</feature>
<feature type="transmembrane region" description="Helical" evidence="6">
    <location>
        <begin position="71"/>
        <end position="92"/>
    </location>
</feature>
<reference evidence="8 9" key="1">
    <citation type="journal article" date="2019" name="Gut">
        <title>Antibiotics-induced monodominance of a novel gut bacterial order.</title>
        <authorList>
            <person name="Hildebrand F."/>
            <person name="Moitinho-Silva L."/>
            <person name="Blasche S."/>
            <person name="Jahn M.T."/>
            <person name="Gossmann T.I."/>
            <person name="Heuerta-Cepas J."/>
            <person name="Hercog R."/>
            <person name="Luetge M."/>
            <person name="Bahram M."/>
            <person name="Pryszlak A."/>
            <person name="Alves R.J."/>
            <person name="Waszak S.M."/>
            <person name="Zhu A."/>
            <person name="Ye L."/>
            <person name="Costea P.I."/>
            <person name="Aalvink S."/>
            <person name="Belzer C."/>
            <person name="Forslund S.K."/>
            <person name="Sunagawa S."/>
            <person name="Hentschel U."/>
            <person name="Merten C."/>
            <person name="Patil K.R."/>
            <person name="Benes V."/>
            <person name="Bork P."/>
        </authorList>
    </citation>
    <scope>NUCLEOTIDE SEQUENCE [LARGE SCALE GENOMIC DNA]</scope>
    <source>
        <strain evidence="8 9">HDS1380</strain>
    </source>
</reference>
<keyword evidence="4 6" id="KW-1133">Transmembrane helix</keyword>
<feature type="transmembrane region" description="Helical" evidence="6">
    <location>
        <begin position="255"/>
        <end position="274"/>
    </location>
</feature>
<evidence type="ECO:0000313" key="8">
    <source>
        <dbReference type="EMBL" id="RXZ60891.1"/>
    </source>
</evidence>
<comment type="caution">
    <text evidence="8">The sequence shown here is derived from an EMBL/GenBank/DDBJ whole genome shotgun (WGS) entry which is preliminary data.</text>
</comment>
<feature type="domain" description="ComEC/Rec2-related protein" evidence="7">
    <location>
        <begin position="235"/>
        <end position="491"/>
    </location>
</feature>
<dbReference type="AlphaFoldDB" id="A0A4Q2KCA8"/>
<accession>A0A4Q2KCA8</accession>
<dbReference type="RefSeq" id="WP_129223020.1">
    <property type="nucleotide sequence ID" value="NZ_SDOZ01000002.1"/>
</dbReference>
<evidence type="ECO:0000256" key="3">
    <source>
        <dbReference type="ARBA" id="ARBA00022692"/>
    </source>
</evidence>
<keyword evidence="9" id="KW-1185">Reference proteome</keyword>
<dbReference type="PANTHER" id="PTHR30619:SF1">
    <property type="entry name" value="RECOMBINATION PROTEIN 2"/>
    <property type="match status" value="1"/>
</dbReference>
<evidence type="ECO:0000313" key="9">
    <source>
        <dbReference type="Proteomes" id="UP000291269"/>
    </source>
</evidence>
<evidence type="ECO:0000256" key="1">
    <source>
        <dbReference type="ARBA" id="ARBA00004651"/>
    </source>
</evidence>
<feature type="transmembrane region" description="Helical" evidence="6">
    <location>
        <begin position="21"/>
        <end position="39"/>
    </location>
</feature>
<feature type="transmembrane region" description="Helical" evidence="6">
    <location>
        <begin position="286"/>
        <end position="302"/>
    </location>
</feature>
<keyword evidence="2" id="KW-1003">Cell membrane</keyword>
<sequence>MNDTKEERKGWLKGRGKLFNFRPVLAISSGFGLGIFLCYAFSLHALWIGLLLAVGGGGAICLFLRKKEKSALPALLFAAFLLLMFCLGALSFSARLSSYNADNAAEGTYTVSATVKDIAGKNSLYLTDAMLTDGDSVRALGGNIRVYVNSLPDEIGIGTKVSFECELKPYDSSAYGRFNVTPILENTKYMASVSGDKIMVRGEKKFDLFYAARERLRNVLFGTMREEEAAVCYAMLTGDGSAVENGLLQNFRYGGVAHIFAVSGLHIGVIYAILSFLLKRIRMPKLLRCALIFAPLLFYVGVCRFSPSSVRALVMCTVLMFSNAAGLKYDALNSVSLAALAVLIINPVYLFGVGFLLSIAAAGGIIVLGGTFTRAFQKIRCPRKLASSAGICLAAQISTFPLLLDCFGYVSALSLVTNLLFIPVISAIYAFLFAFSLLACVIPAAAGALLYIPELLVSVAVFPLSALDMKILLISGFSFGGYIALWYFVLAVMSDKINLRAAPKAAVCLLLSAVLICGVAAGNGAFETGNAVFLSGDYNASFVYIRSDGDYLVCFGKPSAASAQSFSLRYRLKGADGLIVLGSEKEINAAVPVMQAEIPAKTLYAAERGDYQQSFHSLEVKNPQGEFYLGTARMRFIDENTLFAEVGGARYLFAGKNAAAVSGEYDVAVSAKEDGLDGVRAKEKICFESASDKISVRHTGDLQIRAKDGIIFVKRRGV</sequence>
<keyword evidence="3 6" id="KW-0812">Transmembrane</keyword>
<dbReference type="OrthoDB" id="9761531at2"/>
<name>A0A4Q2KCA8_9FIRM</name>
<gene>
    <name evidence="8" type="ORF">ESZ91_00450</name>
</gene>
<dbReference type="PANTHER" id="PTHR30619">
    <property type="entry name" value="DNA INTERNALIZATION/COMPETENCE PROTEIN COMEC/REC2"/>
    <property type="match status" value="1"/>
</dbReference>
<feature type="transmembrane region" description="Helical" evidence="6">
    <location>
        <begin position="355"/>
        <end position="373"/>
    </location>
</feature>
<evidence type="ECO:0000256" key="4">
    <source>
        <dbReference type="ARBA" id="ARBA00022989"/>
    </source>
</evidence>
<dbReference type="InterPro" id="IPR052159">
    <property type="entry name" value="Competence_DNA_uptake"/>
</dbReference>
<feature type="transmembrane region" description="Helical" evidence="6">
    <location>
        <begin position="505"/>
        <end position="526"/>
    </location>
</feature>
<feature type="transmembrane region" description="Helical" evidence="6">
    <location>
        <begin position="471"/>
        <end position="493"/>
    </location>
</feature>
<keyword evidence="5 6" id="KW-0472">Membrane</keyword>
<comment type="subcellular location">
    <subcellularLocation>
        <location evidence="1">Cell membrane</location>
        <topology evidence="1">Multi-pass membrane protein</topology>
    </subcellularLocation>
</comment>
<proteinExistence type="predicted"/>